<dbReference type="EMBL" id="JBHTCF010000002">
    <property type="protein sequence ID" value="MFC7303990.1"/>
    <property type="molecule type" value="Genomic_DNA"/>
</dbReference>
<protein>
    <submittedName>
        <fullName evidence="2">FhaA domain-containing protein</fullName>
    </submittedName>
</protein>
<sequence length="129" mass="14152">MRMITDLRAAVRRGGAALWSLLAPRSRQQAEIVAGLCRECDARVRAGAATEHSVAPNAFLVDLPSLSHRQLTATGGYLPRYLAAEVRRHANKRGYVFTGPVGIVLRPADGGRTGRFRIRSRVVPVRLPR</sequence>
<dbReference type="Proteomes" id="UP001596523">
    <property type="component" value="Unassembled WGS sequence"/>
</dbReference>
<gene>
    <name evidence="2" type="ORF">ACFQVC_07155</name>
</gene>
<dbReference type="InterPro" id="IPR042287">
    <property type="entry name" value="FhaA_N_sf"/>
</dbReference>
<name>A0ABW2JDA3_9ACTN</name>
<evidence type="ECO:0000259" key="1">
    <source>
        <dbReference type="Pfam" id="PF12401"/>
    </source>
</evidence>
<dbReference type="Pfam" id="PF12401">
    <property type="entry name" value="FhaA_N"/>
    <property type="match status" value="1"/>
</dbReference>
<proteinExistence type="predicted"/>
<comment type="caution">
    <text evidence="2">The sequence shown here is derived from an EMBL/GenBank/DDBJ whole genome shotgun (WGS) entry which is preliminary data.</text>
</comment>
<organism evidence="2 3">
    <name type="scientific">Streptomyces monticola</name>
    <dbReference type="NCBI Taxonomy" id="2666263"/>
    <lineage>
        <taxon>Bacteria</taxon>
        <taxon>Bacillati</taxon>
        <taxon>Actinomycetota</taxon>
        <taxon>Actinomycetes</taxon>
        <taxon>Kitasatosporales</taxon>
        <taxon>Streptomycetaceae</taxon>
        <taxon>Streptomyces</taxon>
    </lineage>
</organism>
<dbReference type="RefSeq" id="WP_381827737.1">
    <property type="nucleotide sequence ID" value="NZ_JBHTCF010000002.1"/>
</dbReference>
<accession>A0ABW2JDA3</accession>
<evidence type="ECO:0000313" key="3">
    <source>
        <dbReference type="Proteomes" id="UP001596523"/>
    </source>
</evidence>
<keyword evidence="3" id="KW-1185">Reference proteome</keyword>
<feature type="domain" description="FhaA N-terminal" evidence="1">
    <location>
        <begin position="25"/>
        <end position="119"/>
    </location>
</feature>
<evidence type="ECO:0000313" key="2">
    <source>
        <dbReference type="EMBL" id="MFC7303990.1"/>
    </source>
</evidence>
<dbReference type="Gene3D" id="3.30.2320.60">
    <property type="entry name" value="FhaA, phosphopeptide-binding domain (DUF3662)"/>
    <property type="match status" value="1"/>
</dbReference>
<reference evidence="3" key="1">
    <citation type="journal article" date="2019" name="Int. J. Syst. Evol. Microbiol.">
        <title>The Global Catalogue of Microorganisms (GCM) 10K type strain sequencing project: providing services to taxonomists for standard genome sequencing and annotation.</title>
        <authorList>
            <consortium name="The Broad Institute Genomics Platform"/>
            <consortium name="The Broad Institute Genome Sequencing Center for Infectious Disease"/>
            <person name="Wu L."/>
            <person name="Ma J."/>
        </authorList>
    </citation>
    <scope>NUCLEOTIDE SEQUENCE [LARGE SCALE GENOMIC DNA]</scope>
    <source>
        <strain evidence="3">SYNS20</strain>
    </source>
</reference>
<dbReference type="InterPro" id="IPR022128">
    <property type="entry name" value="FhaA_N"/>
</dbReference>